<name>A0ACB6QX35_9PLEO</name>
<accession>A0ACB6QX35</accession>
<organism evidence="1 2">
    <name type="scientific">Lindgomyces ingoldianus</name>
    <dbReference type="NCBI Taxonomy" id="673940"/>
    <lineage>
        <taxon>Eukaryota</taxon>
        <taxon>Fungi</taxon>
        <taxon>Dikarya</taxon>
        <taxon>Ascomycota</taxon>
        <taxon>Pezizomycotina</taxon>
        <taxon>Dothideomycetes</taxon>
        <taxon>Pleosporomycetidae</taxon>
        <taxon>Pleosporales</taxon>
        <taxon>Lindgomycetaceae</taxon>
        <taxon>Lindgomyces</taxon>
    </lineage>
</organism>
<evidence type="ECO:0000313" key="1">
    <source>
        <dbReference type="EMBL" id="KAF2470847.1"/>
    </source>
</evidence>
<evidence type="ECO:0000313" key="2">
    <source>
        <dbReference type="Proteomes" id="UP000799755"/>
    </source>
</evidence>
<dbReference type="Proteomes" id="UP000799755">
    <property type="component" value="Unassembled WGS sequence"/>
</dbReference>
<protein>
    <submittedName>
        <fullName evidence="1">Uncharacterized protein</fullName>
    </submittedName>
</protein>
<keyword evidence="2" id="KW-1185">Reference proteome</keyword>
<gene>
    <name evidence="1" type="ORF">BDR25DRAFT_354760</name>
</gene>
<sequence length="76" mass="8128">MPSTLPGCDSGSIWYSRTPLTLSSAVICECLVPHHNPSDVSRSGLDSCGKQHMLDKGNVEENAVLVDTLSPCPLFI</sequence>
<reference evidence="1" key="1">
    <citation type="journal article" date="2020" name="Stud. Mycol.">
        <title>101 Dothideomycetes genomes: a test case for predicting lifestyles and emergence of pathogens.</title>
        <authorList>
            <person name="Haridas S."/>
            <person name="Albert R."/>
            <person name="Binder M."/>
            <person name="Bloem J."/>
            <person name="Labutti K."/>
            <person name="Salamov A."/>
            <person name="Andreopoulos B."/>
            <person name="Baker S."/>
            <person name="Barry K."/>
            <person name="Bills G."/>
            <person name="Bluhm B."/>
            <person name="Cannon C."/>
            <person name="Castanera R."/>
            <person name="Culley D."/>
            <person name="Daum C."/>
            <person name="Ezra D."/>
            <person name="Gonzalez J."/>
            <person name="Henrissat B."/>
            <person name="Kuo A."/>
            <person name="Liang C."/>
            <person name="Lipzen A."/>
            <person name="Lutzoni F."/>
            <person name="Magnuson J."/>
            <person name="Mondo S."/>
            <person name="Nolan M."/>
            <person name="Ohm R."/>
            <person name="Pangilinan J."/>
            <person name="Park H.-J."/>
            <person name="Ramirez L."/>
            <person name="Alfaro M."/>
            <person name="Sun H."/>
            <person name="Tritt A."/>
            <person name="Yoshinaga Y."/>
            <person name="Zwiers L.-H."/>
            <person name="Turgeon B."/>
            <person name="Goodwin S."/>
            <person name="Spatafora J."/>
            <person name="Crous P."/>
            <person name="Grigoriev I."/>
        </authorList>
    </citation>
    <scope>NUCLEOTIDE SEQUENCE</scope>
    <source>
        <strain evidence="1">ATCC 200398</strain>
    </source>
</reference>
<comment type="caution">
    <text evidence="1">The sequence shown here is derived from an EMBL/GenBank/DDBJ whole genome shotgun (WGS) entry which is preliminary data.</text>
</comment>
<proteinExistence type="predicted"/>
<dbReference type="EMBL" id="MU003506">
    <property type="protein sequence ID" value="KAF2470847.1"/>
    <property type="molecule type" value="Genomic_DNA"/>
</dbReference>